<evidence type="ECO:0000313" key="2">
    <source>
        <dbReference type="EMBL" id="CDN31323.1"/>
    </source>
</evidence>
<dbReference type="STRING" id="1433126.BN938_1229"/>
<protein>
    <recommendedName>
        <fullName evidence="1">ATPase AAA-type core domain-containing protein</fullName>
    </recommendedName>
</protein>
<dbReference type="PANTHER" id="PTHR43581:SF4">
    <property type="entry name" value="ATP_GTP PHOSPHATASE"/>
    <property type="match status" value="1"/>
</dbReference>
<dbReference type="GO" id="GO:0016887">
    <property type="term" value="F:ATP hydrolysis activity"/>
    <property type="evidence" value="ECO:0007669"/>
    <property type="project" value="InterPro"/>
</dbReference>
<dbReference type="PANTHER" id="PTHR43581">
    <property type="entry name" value="ATP/GTP PHOSPHATASE"/>
    <property type="match status" value="1"/>
</dbReference>
<dbReference type="InterPro" id="IPR003959">
    <property type="entry name" value="ATPase_AAA_core"/>
</dbReference>
<dbReference type="SUPFAM" id="SSF52540">
    <property type="entry name" value="P-loop containing nucleoside triphosphate hydrolases"/>
    <property type="match status" value="1"/>
</dbReference>
<dbReference type="HOGENOM" id="CLU_063816_1_0_10"/>
<dbReference type="EMBL" id="HG934468">
    <property type="protein sequence ID" value="CDN31323.1"/>
    <property type="molecule type" value="Genomic_DNA"/>
</dbReference>
<dbReference type="Proteomes" id="UP000027616">
    <property type="component" value="Chromosome I"/>
</dbReference>
<dbReference type="Pfam" id="PF13304">
    <property type="entry name" value="AAA_21"/>
    <property type="match status" value="1"/>
</dbReference>
<reference evidence="2 3" key="1">
    <citation type="journal article" date="2015" name="Genome Announc.">
        <title>Complete Genome Sequence of the Novel Leech Symbiont Mucinivorans hirudinis M3T.</title>
        <authorList>
            <person name="Nelson M.C."/>
            <person name="Bomar L."/>
            <person name="Graf J."/>
        </authorList>
    </citation>
    <scope>NUCLEOTIDE SEQUENCE [LARGE SCALE GENOMIC DNA]</scope>
    <source>
        <strain evidence="3">M3</strain>
    </source>
</reference>
<evidence type="ECO:0000259" key="1">
    <source>
        <dbReference type="Pfam" id="PF13304"/>
    </source>
</evidence>
<name>A0A060RC21_9BACT</name>
<dbReference type="InterPro" id="IPR051396">
    <property type="entry name" value="Bact_Antivir_Def_Nuclease"/>
</dbReference>
<organism evidence="2 3">
    <name type="scientific">Mucinivorans hirudinis</name>
    <dbReference type="NCBI Taxonomy" id="1433126"/>
    <lineage>
        <taxon>Bacteria</taxon>
        <taxon>Pseudomonadati</taxon>
        <taxon>Bacteroidota</taxon>
        <taxon>Bacteroidia</taxon>
        <taxon>Bacteroidales</taxon>
        <taxon>Rikenellaceae</taxon>
        <taxon>Mucinivorans</taxon>
    </lineage>
</organism>
<dbReference type="eggNOG" id="COG1106">
    <property type="taxonomic scope" value="Bacteria"/>
</dbReference>
<dbReference type="InterPro" id="IPR027417">
    <property type="entry name" value="P-loop_NTPase"/>
</dbReference>
<dbReference type="GO" id="GO:0005524">
    <property type="term" value="F:ATP binding"/>
    <property type="evidence" value="ECO:0007669"/>
    <property type="project" value="InterPro"/>
</dbReference>
<keyword evidence="3" id="KW-1185">Reference proteome</keyword>
<feature type="domain" description="ATPase AAA-type core" evidence="1">
    <location>
        <begin position="24"/>
        <end position="299"/>
    </location>
</feature>
<sequence length="351" mass="40680">MINSVKIKNYKCFEEIEFPQLRRVNLITGKNNTGKSSVLEAISLLVNNNDPRWLHVILNNRGENIRFLGRSRYEEELNVPRYFLETIKSIFFQRKIDLGEKIEIGSKELSLTIDYEDENSLPLDDVEEKIIFKFLVNGIGNSQTFPIESYFKKGYSYSLANNTDYVFTKSYLREVNADIWDSIQLYEEKRIEVINVLKLIDSNIENITFKKRDFSPSPSRYPIVKIKGVDNEVPLMSMGEGINRILTIILAMINCRNGYVFIDEFENGIHYSVQKKMWEIIFKLAQELDIQVFATTHSNDTIATFSRVLDEVGADKGMLCRLFISKNGSIRQTEFDAKELAIAIENNIETR</sequence>
<dbReference type="OrthoDB" id="9769293at2"/>
<evidence type="ECO:0000313" key="3">
    <source>
        <dbReference type="Proteomes" id="UP000027616"/>
    </source>
</evidence>
<dbReference type="KEGG" id="rbc:BN938_1229"/>
<dbReference type="AlphaFoldDB" id="A0A060RC21"/>
<proteinExistence type="predicted"/>
<dbReference type="Gene3D" id="3.40.50.300">
    <property type="entry name" value="P-loop containing nucleotide triphosphate hydrolases"/>
    <property type="match status" value="1"/>
</dbReference>
<gene>
    <name evidence="2" type="ORF">BN938_1229</name>
</gene>
<accession>A0A060RC21</accession>